<reference evidence="1 2" key="1">
    <citation type="submission" date="2019-04" db="EMBL/GenBank/DDBJ databases">
        <title>An improved genome assembly and genetic linkage map for asparagus bean, Vigna unguiculata ssp. sesquipedialis.</title>
        <authorList>
            <person name="Xia Q."/>
            <person name="Zhang R."/>
            <person name="Dong Y."/>
        </authorList>
    </citation>
    <scope>NUCLEOTIDE SEQUENCE [LARGE SCALE GENOMIC DNA]</scope>
    <source>
        <tissue evidence="1">Leaf</tissue>
    </source>
</reference>
<protein>
    <submittedName>
        <fullName evidence="1">Uncharacterized protein</fullName>
    </submittedName>
</protein>
<dbReference type="AlphaFoldDB" id="A0A4D6MF15"/>
<dbReference type="EMBL" id="CP039351">
    <property type="protein sequence ID" value="QCD99051.1"/>
    <property type="molecule type" value="Genomic_DNA"/>
</dbReference>
<organism evidence="1 2">
    <name type="scientific">Vigna unguiculata</name>
    <name type="common">Cowpea</name>
    <dbReference type="NCBI Taxonomy" id="3917"/>
    <lineage>
        <taxon>Eukaryota</taxon>
        <taxon>Viridiplantae</taxon>
        <taxon>Streptophyta</taxon>
        <taxon>Embryophyta</taxon>
        <taxon>Tracheophyta</taxon>
        <taxon>Spermatophyta</taxon>
        <taxon>Magnoliopsida</taxon>
        <taxon>eudicotyledons</taxon>
        <taxon>Gunneridae</taxon>
        <taxon>Pentapetalae</taxon>
        <taxon>rosids</taxon>
        <taxon>fabids</taxon>
        <taxon>Fabales</taxon>
        <taxon>Fabaceae</taxon>
        <taxon>Papilionoideae</taxon>
        <taxon>50 kb inversion clade</taxon>
        <taxon>NPAAA clade</taxon>
        <taxon>indigoferoid/millettioid clade</taxon>
        <taxon>Phaseoleae</taxon>
        <taxon>Vigna</taxon>
    </lineage>
</organism>
<dbReference type="Proteomes" id="UP000501690">
    <property type="component" value="Linkage Group LG7"/>
</dbReference>
<sequence>MLDVECDKDEVVCSTMLSSYARWGCYKFMLSFYSTWPLAHLSGAAEYAFKTSDEMRNNGVRPEEVTQSV</sequence>
<accession>A0A4D6MF15</accession>
<gene>
    <name evidence="1" type="ORF">DEO72_LG7g330</name>
</gene>
<proteinExistence type="predicted"/>
<evidence type="ECO:0000313" key="1">
    <source>
        <dbReference type="EMBL" id="QCD99051.1"/>
    </source>
</evidence>
<keyword evidence="2" id="KW-1185">Reference proteome</keyword>
<evidence type="ECO:0000313" key="2">
    <source>
        <dbReference type="Proteomes" id="UP000501690"/>
    </source>
</evidence>
<name>A0A4D6MF15_VIGUN</name>